<dbReference type="InterPro" id="IPR007569">
    <property type="entry name" value="DUF559"/>
</dbReference>
<protein>
    <submittedName>
        <fullName evidence="2">DUF559 domain-containing protein</fullName>
    </submittedName>
</protein>
<dbReference type="Gene3D" id="3.40.960.10">
    <property type="entry name" value="VSR Endonuclease"/>
    <property type="match status" value="1"/>
</dbReference>
<dbReference type="EMBL" id="QWKH01000118">
    <property type="protein sequence ID" value="NBI35422.1"/>
    <property type="molecule type" value="Genomic_DNA"/>
</dbReference>
<proteinExistence type="predicted"/>
<organism evidence="2">
    <name type="scientific">Muribaculaceae bacterium Z82</name>
    <dbReference type="NCBI Taxonomy" id="2304548"/>
    <lineage>
        <taxon>Bacteria</taxon>
        <taxon>Pseudomonadati</taxon>
        <taxon>Bacteroidota</taxon>
        <taxon>Bacteroidia</taxon>
        <taxon>Bacteroidales</taxon>
        <taxon>Muribaculaceae</taxon>
    </lineage>
</organism>
<dbReference type="AlphaFoldDB" id="A0A7C9JK73"/>
<comment type="caution">
    <text evidence="2">The sequence shown here is derived from an EMBL/GenBank/DDBJ whole genome shotgun (WGS) entry which is preliminary data.</text>
</comment>
<feature type="domain" description="DUF559" evidence="1">
    <location>
        <begin position="326"/>
        <end position="374"/>
    </location>
</feature>
<sequence length="441" mass="48574">MKLARFGRAYMRIGATNYSIPSSDVPISPLFTCGIVLTPFKGQQLPQACFRQEEGVRTCKTVGSKPSAPRPFDVIEGSRRLSVGPRWRGGPMALVVSHQSALEFWRRAPESVVAAALAELRQCGTPQLRVCDLQGGSKPSPVEAQEVANLFPCVFTGNLHVLVGTSAARVRRACIVSHVGAASYPPGSFVRIASGAWVASPELCFVQLSQKLSLARAVELGTELCGRYRKDSRQEKGMATAWPLATPESLACYGEQAKGIYGRKVALKACRYTVPSSRSPMETAAYMLFALPRTYGGRNTSVPQLNERIDIPAEVRPVTNSRYFEADLLWPQQRLIVEYDSKQEHVGSERIARDAVRKNVLTSMGYTVLTLTTRQLFDYGEFCRFARMLESHLGTAPSRGAKDFAPEQRALWETLVARSSLSSQRERAVRQGRSGVWPPSV</sequence>
<reference evidence="2" key="1">
    <citation type="submission" date="2018-08" db="EMBL/GenBank/DDBJ databases">
        <title>Murine metabolic-syndrome-specific gut microbial biobank.</title>
        <authorList>
            <person name="Liu C."/>
        </authorList>
    </citation>
    <scope>NUCLEOTIDE SEQUENCE [LARGE SCALE GENOMIC DNA]</scope>
    <source>
        <strain evidence="2">Z82</strain>
    </source>
</reference>
<accession>A0A7C9JK73</accession>
<name>A0A7C9JK73_9BACT</name>
<evidence type="ECO:0000313" key="2">
    <source>
        <dbReference type="EMBL" id="NBI35422.1"/>
    </source>
</evidence>
<gene>
    <name evidence="2" type="ORF">D1639_10375</name>
</gene>
<dbReference type="Pfam" id="PF04480">
    <property type="entry name" value="DUF559"/>
    <property type="match status" value="1"/>
</dbReference>
<evidence type="ECO:0000259" key="1">
    <source>
        <dbReference type="Pfam" id="PF04480"/>
    </source>
</evidence>